<dbReference type="InterPro" id="IPR050611">
    <property type="entry name" value="ABCF"/>
</dbReference>
<dbReference type="Gene3D" id="3.40.50.300">
    <property type="entry name" value="P-loop containing nucleotide triphosphate hydrolases"/>
    <property type="match status" value="2"/>
</dbReference>
<organism evidence="6 7">
    <name type="scientific">Durusdinium trenchii</name>
    <dbReference type="NCBI Taxonomy" id="1381693"/>
    <lineage>
        <taxon>Eukaryota</taxon>
        <taxon>Sar</taxon>
        <taxon>Alveolata</taxon>
        <taxon>Dinophyceae</taxon>
        <taxon>Suessiales</taxon>
        <taxon>Symbiodiniaceae</taxon>
        <taxon>Durusdinium</taxon>
    </lineage>
</organism>
<feature type="domain" description="ABC transporter" evidence="5">
    <location>
        <begin position="296"/>
        <end position="550"/>
    </location>
</feature>
<evidence type="ECO:0000256" key="4">
    <source>
        <dbReference type="SAM" id="Coils"/>
    </source>
</evidence>
<feature type="domain" description="ABC transporter" evidence="5">
    <location>
        <begin position="617"/>
        <end position="832"/>
    </location>
</feature>
<proteinExistence type="predicted"/>
<evidence type="ECO:0000256" key="3">
    <source>
        <dbReference type="ARBA" id="ARBA00022840"/>
    </source>
</evidence>
<dbReference type="SUPFAM" id="SSF52540">
    <property type="entry name" value="P-loop containing nucleoside triphosphate hydrolases"/>
    <property type="match status" value="2"/>
</dbReference>
<reference evidence="6 7" key="1">
    <citation type="submission" date="2024-02" db="EMBL/GenBank/DDBJ databases">
        <authorList>
            <person name="Chen Y."/>
            <person name="Shah S."/>
            <person name="Dougan E. K."/>
            <person name="Thang M."/>
            <person name="Chan C."/>
        </authorList>
    </citation>
    <scope>NUCLEOTIDE SEQUENCE [LARGE SCALE GENOMIC DNA]</scope>
</reference>
<dbReference type="InterPro" id="IPR003593">
    <property type="entry name" value="AAA+_ATPase"/>
</dbReference>
<accession>A0ABP0LK44</accession>
<dbReference type="Gene3D" id="3.10.450.50">
    <property type="match status" value="1"/>
</dbReference>
<keyword evidence="3 6" id="KW-0067">ATP-binding</keyword>
<dbReference type="InterPro" id="IPR032781">
    <property type="entry name" value="ABC_tran_Xtn"/>
</dbReference>
<comment type="caution">
    <text evidence="6">The sequence shown here is derived from an EMBL/GenBank/DDBJ whole genome shotgun (WGS) entry which is preliminary data.</text>
</comment>
<dbReference type="GO" id="GO:0005524">
    <property type="term" value="F:ATP binding"/>
    <property type="evidence" value="ECO:0007669"/>
    <property type="project" value="UniProtKB-KW"/>
</dbReference>
<dbReference type="PROSITE" id="PS00211">
    <property type="entry name" value="ABC_TRANSPORTER_1"/>
    <property type="match status" value="2"/>
</dbReference>
<gene>
    <name evidence="6" type="ORF">SCF082_LOCUS23128</name>
</gene>
<name>A0ABP0LK44_9DINO</name>
<dbReference type="PROSITE" id="PS50893">
    <property type="entry name" value="ABC_TRANSPORTER_2"/>
    <property type="match status" value="2"/>
</dbReference>
<dbReference type="CDD" id="cd03221">
    <property type="entry name" value="ABCF_EF-3"/>
    <property type="match status" value="2"/>
</dbReference>
<dbReference type="PANTHER" id="PTHR19211">
    <property type="entry name" value="ATP-BINDING TRANSPORT PROTEIN-RELATED"/>
    <property type="match status" value="1"/>
</dbReference>
<dbReference type="Pfam" id="PF12848">
    <property type="entry name" value="ABC_tran_Xtn"/>
    <property type="match status" value="1"/>
</dbReference>
<dbReference type="InterPro" id="IPR027417">
    <property type="entry name" value="P-loop_NTPase"/>
</dbReference>
<evidence type="ECO:0000313" key="6">
    <source>
        <dbReference type="EMBL" id="CAK9039520.1"/>
    </source>
</evidence>
<dbReference type="EMBL" id="CAXAMM010016668">
    <property type="protein sequence ID" value="CAK9039520.1"/>
    <property type="molecule type" value="Genomic_DNA"/>
</dbReference>
<evidence type="ECO:0000256" key="2">
    <source>
        <dbReference type="ARBA" id="ARBA00022741"/>
    </source>
</evidence>
<keyword evidence="2" id="KW-0547">Nucleotide-binding</keyword>
<protein>
    <submittedName>
        <fullName evidence="6">Probable ATP-binding protein YheS</fullName>
    </submittedName>
</protein>
<evidence type="ECO:0000256" key="1">
    <source>
        <dbReference type="ARBA" id="ARBA00022737"/>
    </source>
</evidence>
<sequence>MTCSIISQPASATNACAAPAITTAASVTTSYGAEYEVHTAYRSANETAVQFIRETPATIAVEGSVVWTRNNEEENIAGASERRFAIGHQYHAMLLHFDDIMENVEPDMRISFEGETRRGRTGRYPSGGEASLIEGNTAERPAGLVMKLPDESPITVLFSDWKTSPAERALPYRIIIRHDENVFTYLYSSIEIENMDAVDFQDRYKAPANDALQIQRLHRSLLTAHCRGDHALMARLSAPASIIANRGDVFETTRDETRTRFGKIFERIKYSGYHDIANPIIRVAESGDIGWATVNVRAEGHEKSSGRQFNQQWAWVMLAERRDGAWATAAISAGWKVGFVGPNGSGKSTLLRMIRGLLYAGDEEISLQKGARIGAVDQEAPASNDSLLETVLAQDKERAALFAEAETASDPHRIAEIQTRLADIDAHSAEARAGSILAGLGFSAEAQRRPCAEFSGGWRMRVALAGVLFAAPDLLLLDEPTNYLDLEGAVWLETYLRRYPYTALIVSHDRDLLNNAVTHIMALENGKLSMHPGGYDAYEHKRAETRAQAASFRARQEAKRRHMQAFVDRFRAKASKAKQAQSRLKALEKLQSVAEPVSQRTLPFHFPNPKPMAPPIIRVVDADLGYEENKPVLRKVNLRLDQDDRIVILGPNGEGKSTLVKALSGRLLPLGGNIYKHKKLAVAYFAQHQIDELKPKQTAYDHVRALLPEATEAETRSATARLGFGPEKADVKVEKLSGGEKARLLLGLITFHGAHLLVLDEPTNHLDIQAREALIEALNDFEGAVLLITHDAHLAAAVADRLWLVNKGSAVPYDGDLSDYRELVLAANKTPKSTSVKPKTDDRGGNRKAAANARLAIQPLKKAAADAEIRVDKLNATLKRLDDALAAPGLFENDLARATKLSKERSALLAAIEQAETAWMDALEAYENAR</sequence>
<dbReference type="Pfam" id="PF00005">
    <property type="entry name" value="ABC_tran"/>
    <property type="match status" value="2"/>
</dbReference>
<dbReference type="InterPro" id="IPR003439">
    <property type="entry name" value="ABC_transporter-like_ATP-bd"/>
</dbReference>
<feature type="coiled-coil region" evidence="4">
    <location>
        <begin position="864"/>
        <end position="918"/>
    </location>
</feature>
<dbReference type="SMART" id="SM00382">
    <property type="entry name" value="AAA"/>
    <property type="match status" value="2"/>
</dbReference>
<evidence type="ECO:0000259" key="5">
    <source>
        <dbReference type="PROSITE" id="PS50893"/>
    </source>
</evidence>
<dbReference type="InterPro" id="IPR032710">
    <property type="entry name" value="NTF2-like_dom_sf"/>
</dbReference>
<dbReference type="Proteomes" id="UP001642464">
    <property type="component" value="Unassembled WGS sequence"/>
</dbReference>
<dbReference type="SUPFAM" id="SSF54427">
    <property type="entry name" value="NTF2-like"/>
    <property type="match status" value="1"/>
</dbReference>
<keyword evidence="4" id="KW-0175">Coiled coil</keyword>
<dbReference type="PANTHER" id="PTHR19211:SF14">
    <property type="entry name" value="ATP-BINDING CASSETTE SUB-FAMILY F MEMBER 1"/>
    <property type="match status" value="1"/>
</dbReference>
<keyword evidence="7" id="KW-1185">Reference proteome</keyword>
<dbReference type="InterPro" id="IPR017871">
    <property type="entry name" value="ABC_transporter-like_CS"/>
</dbReference>
<evidence type="ECO:0000313" key="7">
    <source>
        <dbReference type="Proteomes" id="UP001642464"/>
    </source>
</evidence>
<keyword evidence="1" id="KW-0677">Repeat</keyword>